<dbReference type="GO" id="GO:0003684">
    <property type="term" value="F:damaged DNA binding"/>
    <property type="evidence" value="ECO:0007669"/>
    <property type="project" value="TreeGrafter"/>
</dbReference>
<dbReference type="GeneID" id="25903998"/>
<feature type="compositionally biased region" description="Basic residues" evidence="6">
    <location>
        <begin position="611"/>
        <end position="632"/>
    </location>
</feature>
<dbReference type="GO" id="GO:0006303">
    <property type="term" value="P:double-strand break repair via nonhomologous end joining"/>
    <property type="evidence" value="ECO:0007669"/>
    <property type="project" value="TreeGrafter"/>
</dbReference>
<evidence type="ECO:0000313" key="8">
    <source>
        <dbReference type="EMBL" id="KNC84293.1"/>
    </source>
</evidence>
<accession>A0A0L0G7S9</accession>
<evidence type="ECO:0000313" key="9">
    <source>
        <dbReference type="Proteomes" id="UP000054560"/>
    </source>
</evidence>
<evidence type="ECO:0000259" key="7">
    <source>
        <dbReference type="Pfam" id="PF07522"/>
    </source>
</evidence>
<dbReference type="EMBL" id="KQ241774">
    <property type="protein sequence ID" value="KNC84293.1"/>
    <property type="molecule type" value="Genomic_DNA"/>
</dbReference>
<dbReference type="GO" id="GO:0035312">
    <property type="term" value="F:5'-3' DNA exonuclease activity"/>
    <property type="evidence" value="ECO:0007669"/>
    <property type="project" value="TreeGrafter"/>
</dbReference>
<dbReference type="InterPro" id="IPR011084">
    <property type="entry name" value="DRMBL"/>
</dbReference>
<sequence>MLGVSREYVVTLDMNVKHRVVGPGGVSEGCTVTLADANHCPGAALMLFEMEDGTRHLHTGDFRASEAVRNSIQRSRIHTLFLDTTYFDAKHTLPDQKAVVDLCGRIVADARKNCEKVLIVVTAYNVGKEKLVLKMMEDDPSLKVGVDQQKMKRVFLTHNELALSQRFTVDLESSGVHIWRWGQIGDSPPGNWTFFPNYDKLRAYAAKYKADKIIGIVPTGWCYHFSKKSFARDEQPVDKLVPWLKHGVNEVEINGEMVRYHKQALDNVMVVCVPYSEHSSYTELIKLVEHVRPKIVFPTVVSKENKEANIAKIQKKLQKYCDPQFAKDQKQAVAKRAHLKLFGAATTKGVRVSGGKEFDPEHEIHADITSGDYVEFVKPTKLEKNGLASADNYEVNEDDTQGLRRPTLRKRKASAKASAIARSVDGSKRTRSIPKPLKQEVGPDVNISDVKTSGKVIEVDQKVKVEEIRDAEGGIIENADDNNMIKRISSYSKKDKAADIDKLSGLLPVEMTRDDLAMLLESKGWSVGEAANAYFDNEVQMDGDGHECSNQEVEKEQESIGVLNEDSARELRYKDRAGVETIDLTDDNKYIKDDMVSMKDSKHGLTAGKQKGQKKTVAKVAKGKTRKSVMKRKGSDERLKDAKPKAKQATLLGFFKKADLPAA</sequence>
<feature type="domain" description="DNA repair metallo-beta-lactamase" evidence="7">
    <location>
        <begin position="163"/>
        <end position="302"/>
    </location>
</feature>
<feature type="region of interest" description="Disordered" evidence="6">
    <location>
        <begin position="424"/>
        <end position="446"/>
    </location>
</feature>
<dbReference type="Pfam" id="PF07522">
    <property type="entry name" value="DRMBL"/>
    <property type="match status" value="1"/>
</dbReference>
<dbReference type="OrthoDB" id="262529at2759"/>
<protein>
    <recommendedName>
        <fullName evidence="7">DNA repair metallo-beta-lactamase domain-containing protein</fullName>
    </recommendedName>
</protein>
<gene>
    <name evidence="8" type="ORF">SARC_03494</name>
</gene>
<evidence type="ECO:0000256" key="5">
    <source>
        <dbReference type="ARBA" id="ARBA00023242"/>
    </source>
</evidence>
<evidence type="ECO:0000256" key="1">
    <source>
        <dbReference type="ARBA" id="ARBA00004123"/>
    </source>
</evidence>
<evidence type="ECO:0000256" key="4">
    <source>
        <dbReference type="ARBA" id="ARBA00023204"/>
    </source>
</evidence>
<dbReference type="PANTHER" id="PTHR23240:SF6">
    <property type="entry name" value="DNA CROSS-LINK REPAIR 1A PROTEIN"/>
    <property type="match status" value="1"/>
</dbReference>
<dbReference type="Gene3D" id="3.60.15.10">
    <property type="entry name" value="Ribonuclease Z/Hydroxyacylglutathione hydrolase-like"/>
    <property type="match status" value="1"/>
</dbReference>
<dbReference type="RefSeq" id="XP_014158195.1">
    <property type="nucleotide sequence ID" value="XM_014302720.1"/>
</dbReference>
<feature type="region of interest" description="Disordered" evidence="6">
    <location>
        <begin position="602"/>
        <end position="644"/>
    </location>
</feature>
<comment type="subcellular location">
    <subcellularLocation>
        <location evidence="1">Nucleus</location>
    </subcellularLocation>
</comment>
<name>A0A0L0G7S9_9EUKA</name>
<comment type="similarity">
    <text evidence="2">Belongs to the DNA repair metallo-beta-lactamase (DRMBL) family.</text>
</comment>
<evidence type="ECO:0000256" key="6">
    <source>
        <dbReference type="SAM" id="MobiDB-lite"/>
    </source>
</evidence>
<dbReference type="GO" id="GO:0036297">
    <property type="term" value="P:interstrand cross-link repair"/>
    <property type="evidence" value="ECO:0007669"/>
    <property type="project" value="TreeGrafter"/>
</dbReference>
<keyword evidence="3" id="KW-0227">DNA damage</keyword>
<reference evidence="8 9" key="1">
    <citation type="submission" date="2011-02" db="EMBL/GenBank/DDBJ databases">
        <title>The Genome Sequence of Sphaeroforma arctica JP610.</title>
        <authorList>
            <consortium name="The Broad Institute Genome Sequencing Platform"/>
            <person name="Russ C."/>
            <person name="Cuomo C."/>
            <person name="Young S.K."/>
            <person name="Zeng Q."/>
            <person name="Gargeya S."/>
            <person name="Alvarado L."/>
            <person name="Berlin A."/>
            <person name="Chapman S.B."/>
            <person name="Chen Z."/>
            <person name="Freedman E."/>
            <person name="Gellesch M."/>
            <person name="Goldberg J."/>
            <person name="Griggs A."/>
            <person name="Gujja S."/>
            <person name="Heilman E."/>
            <person name="Heiman D."/>
            <person name="Howarth C."/>
            <person name="Mehta T."/>
            <person name="Neiman D."/>
            <person name="Pearson M."/>
            <person name="Roberts A."/>
            <person name="Saif S."/>
            <person name="Shea T."/>
            <person name="Shenoy N."/>
            <person name="Sisk P."/>
            <person name="Stolte C."/>
            <person name="Sykes S."/>
            <person name="White J."/>
            <person name="Yandava C."/>
            <person name="Burger G."/>
            <person name="Gray M.W."/>
            <person name="Holland P.W.H."/>
            <person name="King N."/>
            <person name="Lang F.B.F."/>
            <person name="Roger A.J."/>
            <person name="Ruiz-Trillo I."/>
            <person name="Haas B."/>
            <person name="Nusbaum C."/>
            <person name="Birren B."/>
        </authorList>
    </citation>
    <scope>NUCLEOTIDE SEQUENCE [LARGE SCALE GENOMIC DNA]</scope>
    <source>
        <strain evidence="8 9">JP610</strain>
    </source>
</reference>
<evidence type="ECO:0000256" key="3">
    <source>
        <dbReference type="ARBA" id="ARBA00022763"/>
    </source>
</evidence>
<dbReference type="GO" id="GO:0005634">
    <property type="term" value="C:nucleus"/>
    <property type="evidence" value="ECO:0007669"/>
    <property type="project" value="UniProtKB-SubCell"/>
</dbReference>
<dbReference type="InterPro" id="IPR036866">
    <property type="entry name" value="RibonucZ/Hydroxyglut_hydro"/>
</dbReference>
<dbReference type="Proteomes" id="UP000054560">
    <property type="component" value="Unassembled WGS sequence"/>
</dbReference>
<proteinExistence type="inferred from homology"/>
<keyword evidence="9" id="KW-1185">Reference proteome</keyword>
<dbReference type="PANTHER" id="PTHR23240">
    <property type="entry name" value="DNA CROSS-LINK REPAIR PROTEIN PSO2/SNM1-RELATED"/>
    <property type="match status" value="1"/>
</dbReference>
<keyword evidence="4" id="KW-0234">DNA repair</keyword>
<feature type="compositionally biased region" description="Basic and acidic residues" evidence="6">
    <location>
        <begin position="633"/>
        <end position="644"/>
    </location>
</feature>
<dbReference type="Gene3D" id="3.40.50.12650">
    <property type="match status" value="1"/>
</dbReference>
<dbReference type="AlphaFoldDB" id="A0A0L0G7S9"/>
<dbReference type="eggNOG" id="KOG1361">
    <property type="taxonomic scope" value="Eukaryota"/>
</dbReference>
<dbReference type="SUPFAM" id="SSF56281">
    <property type="entry name" value="Metallo-hydrolase/oxidoreductase"/>
    <property type="match status" value="1"/>
</dbReference>
<keyword evidence="5" id="KW-0539">Nucleus</keyword>
<evidence type="ECO:0000256" key="2">
    <source>
        <dbReference type="ARBA" id="ARBA00010304"/>
    </source>
</evidence>
<dbReference type="STRING" id="667725.A0A0L0G7S9"/>
<organism evidence="8 9">
    <name type="scientific">Sphaeroforma arctica JP610</name>
    <dbReference type="NCBI Taxonomy" id="667725"/>
    <lineage>
        <taxon>Eukaryota</taxon>
        <taxon>Ichthyosporea</taxon>
        <taxon>Ichthyophonida</taxon>
        <taxon>Sphaeroforma</taxon>
    </lineage>
</organism>